<name>A0A124DX72_PAEAM</name>
<evidence type="ECO:0000256" key="1">
    <source>
        <dbReference type="SAM" id="MobiDB-lite"/>
    </source>
</evidence>
<feature type="compositionally biased region" description="Polar residues" evidence="1">
    <location>
        <begin position="30"/>
        <end position="44"/>
    </location>
</feature>
<proteinExistence type="predicted"/>
<gene>
    <name evidence="2" type="ORF">PAHA3_0197</name>
</gene>
<sequence length="62" mass="7049">MNHMEIEKSEGQGVSRRTLCHEGKQRTSNEHVTSSIGTKHSTGFNAHKDQTTNDICFYKQNI</sequence>
<evidence type="ECO:0000313" key="2">
    <source>
        <dbReference type="EMBL" id="GAS80133.1"/>
    </source>
</evidence>
<dbReference type="EMBL" id="BCNV01000001">
    <property type="protein sequence ID" value="GAS80133.1"/>
    <property type="molecule type" value="Genomic_DNA"/>
</dbReference>
<feature type="compositionally biased region" description="Basic and acidic residues" evidence="1">
    <location>
        <begin position="1"/>
        <end position="10"/>
    </location>
</feature>
<comment type="caution">
    <text evidence="2">The sequence shown here is derived from an EMBL/GenBank/DDBJ whole genome shotgun (WGS) entry which is preliminary data.</text>
</comment>
<reference evidence="3" key="2">
    <citation type="submission" date="2016-01" db="EMBL/GenBank/DDBJ databases">
        <title>Draft Genome Sequence of Paenibacillus amylolyticus Heshi-A3 that Was Isolated from Fermented Rice Bran with Aging Salted Mackerel, Which Was Named Heshiko as Traditional Fermented Seafood in Japan.</title>
        <authorList>
            <person name="Akuzawa S."/>
            <person name="Nakagawa J."/>
            <person name="Kanekatsu T."/>
            <person name="Kubota E."/>
            <person name="Ohtake R."/>
            <person name="Suzuki T."/>
            <person name="Kanesaki Y."/>
        </authorList>
    </citation>
    <scope>NUCLEOTIDE SEQUENCE [LARGE SCALE GENOMIC DNA]</scope>
    <source>
        <strain evidence="3">Heshi-A3</strain>
    </source>
</reference>
<evidence type="ECO:0000313" key="3">
    <source>
        <dbReference type="Proteomes" id="UP000069697"/>
    </source>
</evidence>
<organism evidence="2 3">
    <name type="scientific">Paenibacillus amylolyticus</name>
    <dbReference type="NCBI Taxonomy" id="1451"/>
    <lineage>
        <taxon>Bacteria</taxon>
        <taxon>Bacillati</taxon>
        <taxon>Bacillota</taxon>
        <taxon>Bacilli</taxon>
        <taxon>Bacillales</taxon>
        <taxon>Paenibacillaceae</taxon>
        <taxon>Paenibacillus</taxon>
    </lineage>
</organism>
<accession>A0A124DX72</accession>
<feature type="region of interest" description="Disordered" evidence="1">
    <location>
        <begin position="1"/>
        <end position="45"/>
    </location>
</feature>
<dbReference type="Proteomes" id="UP000069697">
    <property type="component" value="Unassembled WGS sequence"/>
</dbReference>
<dbReference type="AlphaFoldDB" id="A0A124DX72"/>
<reference evidence="2 3" key="1">
    <citation type="journal article" date="2016" name="Genome Announc.">
        <title>Draft Genome Sequence of Paenibacillus amylolyticus Heshi-A3, Isolated from Fermented Rice Bran in a Japanese Fermented Seafood Dish.</title>
        <authorList>
            <person name="Akuzawa S."/>
            <person name="Nagaoka J."/>
            <person name="Kanekatsu M."/>
            <person name="Kubota E."/>
            <person name="Ohtake R."/>
            <person name="Suzuki T."/>
            <person name="Kanesaki Y."/>
        </authorList>
    </citation>
    <scope>NUCLEOTIDE SEQUENCE [LARGE SCALE GENOMIC DNA]</scope>
    <source>
        <strain evidence="2 3">Heshi-A3</strain>
    </source>
</reference>
<protein>
    <submittedName>
        <fullName evidence="2">Uncharacterized protein</fullName>
    </submittedName>
</protein>
<feature type="compositionally biased region" description="Basic and acidic residues" evidence="1">
    <location>
        <begin position="19"/>
        <end position="29"/>
    </location>
</feature>